<proteinExistence type="predicted"/>
<evidence type="ECO:0000313" key="2">
    <source>
        <dbReference type="EMBL" id="CAD1831597.1"/>
    </source>
</evidence>
<feature type="compositionally biased region" description="Low complexity" evidence="1">
    <location>
        <begin position="10"/>
        <end position="20"/>
    </location>
</feature>
<gene>
    <name evidence="2" type="ORF">CB5_LOCUS14808</name>
</gene>
<feature type="region of interest" description="Disordered" evidence="1">
    <location>
        <begin position="1"/>
        <end position="21"/>
    </location>
</feature>
<protein>
    <submittedName>
        <fullName evidence="2">Uncharacterized protein</fullName>
    </submittedName>
</protein>
<dbReference type="EMBL" id="LR862149">
    <property type="protein sequence ID" value="CAD1831597.1"/>
    <property type="molecule type" value="Genomic_DNA"/>
</dbReference>
<evidence type="ECO:0000256" key="1">
    <source>
        <dbReference type="SAM" id="MobiDB-lite"/>
    </source>
</evidence>
<accession>A0A6V7PLA7</accession>
<organism evidence="2">
    <name type="scientific">Ananas comosus var. bracteatus</name>
    <name type="common">red pineapple</name>
    <dbReference type="NCBI Taxonomy" id="296719"/>
    <lineage>
        <taxon>Eukaryota</taxon>
        <taxon>Viridiplantae</taxon>
        <taxon>Streptophyta</taxon>
        <taxon>Embryophyta</taxon>
        <taxon>Tracheophyta</taxon>
        <taxon>Spermatophyta</taxon>
        <taxon>Magnoliopsida</taxon>
        <taxon>Liliopsida</taxon>
        <taxon>Poales</taxon>
        <taxon>Bromeliaceae</taxon>
        <taxon>Bromelioideae</taxon>
        <taxon>Ananas</taxon>
    </lineage>
</organism>
<reference evidence="2" key="1">
    <citation type="submission" date="2020-07" db="EMBL/GenBank/DDBJ databases">
        <authorList>
            <person name="Lin J."/>
        </authorList>
    </citation>
    <scope>NUCLEOTIDE SEQUENCE</scope>
</reference>
<dbReference type="AlphaFoldDB" id="A0A6V7PLA7"/>
<name>A0A6V7PLA7_ANACO</name>
<sequence length="102" mass="11695">MSDGDGGISGDRISQSSSSRTEWTWLENKHFEMALAMFPVLGFSIFWRTLLEILDHYHALVRDIKLIESGDFETPSNHDEDSAIVILSDKKKDNAWKFSVIY</sequence>
<dbReference type="Gene3D" id="1.10.10.60">
    <property type="entry name" value="Homeodomain-like"/>
    <property type="match status" value="1"/>
</dbReference>